<keyword evidence="2" id="KW-1185">Reference proteome</keyword>
<sequence length="155" mass="17282">MFVQEKGTVNFTDSASSDFWIGLNAVENFRVWTWTDGTPFDFSDWDNGQPKNTYQLWSSIFGKCAEEDLFVANFANYPGADACVASKQGWIGLFTEDNNTHWKWTDGTPTDYLYWYPTNPLGPGSNNCVYMHLAPICGGKIGMFANGGGTVIDKT</sequence>
<dbReference type="InterPro" id="IPR001304">
    <property type="entry name" value="C-type_lectin-like"/>
</dbReference>
<dbReference type="InterPro" id="IPR016187">
    <property type="entry name" value="CTDL_fold"/>
</dbReference>
<reference evidence="3" key="1">
    <citation type="submission" date="2022-11" db="UniProtKB">
        <authorList>
            <consortium name="WormBaseParasite"/>
        </authorList>
    </citation>
    <scope>IDENTIFICATION</scope>
</reference>
<dbReference type="InterPro" id="IPR016186">
    <property type="entry name" value="C-type_lectin-like/link_sf"/>
</dbReference>
<proteinExistence type="predicted"/>
<dbReference type="Proteomes" id="UP000887578">
    <property type="component" value="Unplaced"/>
</dbReference>
<dbReference type="Pfam" id="PF00059">
    <property type="entry name" value="Lectin_C"/>
    <property type="match status" value="1"/>
</dbReference>
<evidence type="ECO:0000259" key="1">
    <source>
        <dbReference type="PROSITE" id="PS50041"/>
    </source>
</evidence>
<dbReference type="Gene3D" id="3.10.100.10">
    <property type="entry name" value="Mannose-Binding Protein A, subunit A"/>
    <property type="match status" value="2"/>
</dbReference>
<organism evidence="2 3">
    <name type="scientific">Panagrolaimus davidi</name>
    <dbReference type="NCBI Taxonomy" id="227884"/>
    <lineage>
        <taxon>Eukaryota</taxon>
        <taxon>Metazoa</taxon>
        <taxon>Ecdysozoa</taxon>
        <taxon>Nematoda</taxon>
        <taxon>Chromadorea</taxon>
        <taxon>Rhabditida</taxon>
        <taxon>Tylenchina</taxon>
        <taxon>Panagrolaimomorpha</taxon>
        <taxon>Panagrolaimoidea</taxon>
        <taxon>Panagrolaimidae</taxon>
        <taxon>Panagrolaimus</taxon>
    </lineage>
</organism>
<dbReference type="WBParaSite" id="PDA_v2.g13067.t1">
    <property type="protein sequence ID" value="PDA_v2.g13067.t1"/>
    <property type="gene ID" value="PDA_v2.g13067"/>
</dbReference>
<feature type="domain" description="C-type lectin" evidence="1">
    <location>
        <begin position="66"/>
        <end position="131"/>
    </location>
</feature>
<dbReference type="CDD" id="cd00037">
    <property type="entry name" value="CLECT"/>
    <property type="match status" value="1"/>
</dbReference>
<accession>A0A914P586</accession>
<dbReference type="InterPro" id="IPR050111">
    <property type="entry name" value="C-type_lectin/snaclec_domain"/>
</dbReference>
<name>A0A914P586_9BILA</name>
<evidence type="ECO:0000313" key="3">
    <source>
        <dbReference type="WBParaSite" id="PDA_v2.g13067.t1"/>
    </source>
</evidence>
<protein>
    <submittedName>
        <fullName evidence="3">C-type lectin domain-containing protein</fullName>
    </submittedName>
</protein>
<evidence type="ECO:0000313" key="2">
    <source>
        <dbReference type="Proteomes" id="UP000887578"/>
    </source>
</evidence>
<dbReference type="SUPFAM" id="SSF56436">
    <property type="entry name" value="C-type lectin-like"/>
    <property type="match status" value="2"/>
</dbReference>
<dbReference type="PANTHER" id="PTHR22803">
    <property type="entry name" value="MANNOSE, PHOSPHOLIPASE, LECTIN RECEPTOR RELATED"/>
    <property type="match status" value="1"/>
</dbReference>
<dbReference type="PROSITE" id="PS50041">
    <property type="entry name" value="C_TYPE_LECTIN_2"/>
    <property type="match status" value="2"/>
</dbReference>
<feature type="domain" description="C-type lectin" evidence="1">
    <location>
        <begin position="1"/>
        <end position="65"/>
    </location>
</feature>
<dbReference type="AlphaFoldDB" id="A0A914P586"/>